<feature type="transmembrane region" description="Helical" evidence="6">
    <location>
        <begin position="141"/>
        <end position="168"/>
    </location>
</feature>
<feature type="transmembrane region" description="Helical" evidence="6">
    <location>
        <begin position="6"/>
        <end position="26"/>
    </location>
</feature>
<protein>
    <submittedName>
        <fullName evidence="7">Threonine/homoserine/homoserine lactone efflux protein</fullName>
    </submittedName>
</protein>
<accession>A0A4R3L7L4</accession>
<reference evidence="7 8" key="1">
    <citation type="submission" date="2019-03" db="EMBL/GenBank/DDBJ databases">
        <title>Genomic Encyclopedia of Type Strains, Phase IV (KMG-IV): sequencing the most valuable type-strain genomes for metagenomic binning, comparative biology and taxonomic classification.</title>
        <authorList>
            <person name="Goeker M."/>
        </authorList>
    </citation>
    <scope>NUCLEOTIDE SEQUENCE [LARGE SCALE GENOMIC DNA]</scope>
    <source>
        <strain evidence="7 8">DSM 45707</strain>
    </source>
</reference>
<evidence type="ECO:0000256" key="6">
    <source>
        <dbReference type="SAM" id="Phobius"/>
    </source>
</evidence>
<proteinExistence type="predicted"/>
<dbReference type="Proteomes" id="UP000294937">
    <property type="component" value="Unassembled WGS sequence"/>
</dbReference>
<dbReference type="PANTHER" id="PTHR30086:SF20">
    <property type="entry name" value="ARGININE EXPORTER PROTEIN ARGO-RELATED"/>
    <property type="match status" value="1"/>
</dbReference>
<dbReference type="Pfam" id="PF01810">
    <property type="entry name" value="LysE"/>
    <property type="match status" value="1"/>
</dbReference>
<dbReference type="EMBL" id="SMAG01000002">
    <property type="protein sequence ID" value="TCS95763.1"/>
    <property type="molecule type" value="Genomic_DNA"/>
</dbReference>
<feature type="transmembrane region" description="Helical" evidence="6">
    <location>
        <begin position="71"/>
        <end position="89"/>
    </location>
</feature>
<keyword evidence="2" id="KW-1003">Cell membrane</keyword>
<gene>
    <name evidence="7" type="ORF">EDD58_102343</name>
</gene>
<dbReference type="RefSeq" id="WP_131923741.1">
    <property type="nucleotide sequence ID" value="NZ_SMAG01000002.1"/>
</dbReference>
<feature type="transmembrane region" description="Helical" evidence="6">
    <location>
        <begin position="38"/>
        <end position="59"/>
    </location>
</feature>
<evidence type="ECO:0000256" key="5">
    <source>
        <dbReference type="ARBA" id="ARBA00023136"/>
    </source>
</evidence>
<evidence type="ECO:0000256" key="4">
    <source>
        <dbReference type="ARBA" id="ARBA00022989"/>
    </source>
</evidence>
<evidence type="ECO:0000256" key="2">
    <source>
        <dbReference type="ARBA" id="ARBA00022475"/>
    </source>
</evidence>
<keyword evidence="3 6" id="KW-0812">Transmembrane</keyword>
<dbReference type="GO" id="GO:0005886">
    <property type="term" value="C:plasma membrane"/>
    <property type="evidence" value="ECO:0007669"/>
    <property type="project" value="UniProtKB-SubCell"/>
</dbReference>
<comment type="subcellular location">
    <subcellularLocation>
        <location evidence="1">Cell membrane</location>
        <topology evidence="1">Multi-pass membrane protein</topology>
    </subcellularLocation>
</comment>
<evidence type="ECO:0000313" key="8">
    <source>
        <dbReference type="Proteomes" id="UP000294937"/>
    </source>
</evidence>
<comment type="caution">
    <text evidence="7">The sequence shown here is derived from an EMBL/GenBank/DDBJ whole genome shotgun (WGS) entry which is preliminary data.</text>
</comment>
<evidence type="ECO:0000313" key="7">
    <source>
        <dbReference type="EMBL" id="TCS95763.1"/>
    </source>
</evidence>
<dbReference type="GO" id="GO:0015171">
    <property type="term" value="F:amino acid transmembrane transporter activity"/>
    <property type="evidence" value="ECO:0007669"/>
    <property type="project" value="TreeGrafter"/>
</dbReference>
<dbReference type="AlphaFoldDB" id="A0A4R3L7L4"/>
<feature type="transmembrane region" description="Helical" evidence="6">
    <location>
        <begin position="180"/>
        <end position="201"/>
    </location>
</feature>
<name>A0A4R3L7L4_9BACL</name>
<dbReference type="InterPro" id="IPR001123">
    <property type="entry name" value="LeuE-type"/>
</dbReference>
<evidence type="ECO:0000256" key="3">
    <source>
        <dbReference type="ARBA" id="ARBA00022692"/>
    </source>
</evidence>
<keyword evidence="4 6" id="KW-1133">Transmembrane helix</keyword>
<feature type="transmembrane region" description="Helical" evidence="6">
    <location>
        <begin position="109"/>
        <end position="135"/>
    </location>
</feature>
<dbReference type="PANTHER" id="PTHR30086">
    <property type="entry name" value="ARGININE EXPORTER PROTEIN ARGO"/>
    <property type="match status" value="1"/>
</dbReference>
<keyword evidence="5 6" id="KW-0472">Membrane</keyword>
<organism evidence="7 8">
    <name type="scientific">Hazenella coriacea</name>
    <dbReference type="NCBI Taxonomy" id="1179467"/>
    <lineage>
        <taxon>Bacteria</taxon>
        <taxon>Bacillati</taxon>
        <taxon>Bacillota</taxon>
        <taxon>Bacilli</taxon>
        <taxon>Bacillales</taxon>
        <taxon>Thermoactinomycetaceae</taxon>
        <taxon>Hazenella</taxon>
    </lineage>
</organism>
<dbReference type="OrthoDB" id="7874789at2"/>
<sequence length="204" mass="22250">MLFFLKGLIIGVVVAAPVGPVGVLCVRRTLTHGRMTGVISGIGAASADVIFGVIAGLGLTAVTQFLLDYRFWIQLLGSLFLFFLGYQAFRSKPPQSTNGNNNGSMLSAFTSTFFLTLTNPLTIFSFMGIFAVVGVDQTYNLISALILVAGVFLGSVGWWLFISMGISLFRHRFHLQSLVWVNRISGFMLIGFGILIVLDLWSRI</sequence>
<keyword evidence="8" id="KW-1185">Reference proteome</keyword>
<evidence type="ECO:0000256" key="1">
    <source>
        <dbReference type="ARBA" id="ARBA00004651"/>
    </source>
</evidence>